<evidence type="ECO:0000313" key="1">
    <source>
        <dbReference type="EMBL" id="SFE97223.1"/>
    </source>
</evidence>
<keyword evidence="1" id="KW-0167">Capsid protein</keyword>
<sequence>MGKEDLALHETMDTHELLNLSTVALLKSKMMQGIVFDQDLRALLEKNVQMSILNINELQRLYPYTQNDETGVSK</sequence>
<dbReference type="EMBL" id="FONT01000007">
    <property type="protein sequence ID" value="SFE97223.1"/>
    <property type="molecule type" value="Genomic_DNA"/>
</dbReference>
<gene>
    <name evidence="1" type="ORF">SAMN05192532_10751</name>
</gene>
<name>A0A1I2EWY8_9BACI</name>
<protein>
    <submittedName>
        <fullName evidence="1">Similar to spore coat protein</fullName>
    </submittedName>
</protein>
<dbReference type="RefSeq" id="WP_091663229.1">
    <property type="nucleotide sequence ID" value="NZ_FONT01000007.1"/>
</dbReference>
<reference evidence="1 2" key="1">
    <citation type="submission" date="2016-10" db="EMBL/GenBank/DDBJ databases">
        <authorList>
            <person name="de Groot N.N."/>
        </authorList>
    </citation>
    <scope>NUCLEOTIDE SEQUENCE [LARGE SCALE GENOMIC DNA]</scope>
    <source>
        <strain evidence="1 2">DSM 23995</strain>
    </source>
</reference>
<evidence type="ECO:0000313" key="2">
    <source>
        <dbReference type="Proteomes" id="UP000199516"/>
    </source>
</evidence>
<accession>A0A1I2EWY8</accession>
<organism evidence="1 2">
    <name type="scientific">Alteribacillus iranensis</name>
    <dbReference type="NCBI Taxonomy" id="930128"/>
    <lineage>
        <taxon>Bacteria</taxon>
        <taxon>Bacillati</taxon>
        <taxon>Bacillota</taxon>
        <taxon>Bacilli</taxon>
        <taxon>Bacillales</taxon>
        <taxon>Bacillaceae</taxon>
        <taxon>Alteribacillus</taxon>
    </lineage>
</organism>
<proteinExistence type="predicted"/>
<dbReference type="AlphaFoldDB" id="A0A1I2EWY8"/>
<dbReference type="STRING" id="930128.SAMN05192532_10751"/>
<dbReference type="OrthoDB" id="1913674at2"/>
<keyword evidence="1" id="KW-0946">Virion</keyword>
<dbReference type="Proteomes" id="UP000199516">
    <property type="component" value="Unassembled WGS sequence"/>
</dbReference>
<keyword evidence="2" id="KW-1185">Reference proteome</keyword>